<dbReference type="Proteomes" id="UP000584867">
    <property type="component" value="Unassembled WGS sequence"/>
</dbReference>
<name>A0A7W8E881_9BACT</name>
<evidence type="ECO:0000313" key="1">
    <source>
        <dbReference type="EMBL" id="MBB5063078.1"/>
    </source>
</evidence>
<sequence>MPTQAQNFRVAAPSVLRITAVNCSGGTGLLDGRTATAFIWRDRSTAVTALHVVSGCSTINVWYQARATQKKAFISKVYKDGDLALLTIQEALPAVPLMESVQAPTVMEQLQALGFPLQAPTMSNTSLRLRFGGRTLDDIVPSSVRALLLSAKSPSLSLPITNIEGHLVPGLSGAPILDSQNRVVAVGDGGLENGTVGISWGIPAQALQRLVASTETVNSTSLSEPPRALFAAESESMNRGEVSCSGITLTHLRTVSFSSIAASTDDPLGLQQLVNYFNVDPKGFQYDVYQHLASGATMVVPAGATLQSGADGCTYTSDIAPDVGIRLQIASVASDAQIIPVATSQELTAAGGSGQNWVSDNAFTNVTSQTRVDGLIVRRKGFVHLNPALIGPSSLPQDKYLFETLAVRNGFEINASVLNDDSTVENNRKALVCRLMPSIDGCASINRMTDEWVKFVIAVHLATFPIG</sequence>
<protein>
    <recommendedName>
        <fullName evidence="3">Peptidase S1 and S6 chymotrypsin/Hap</fullName>
    </recommendedName>
</protein>
<dbReference type="InterPro" id="IPR043504">
    <property type="entry name" value="Peptidase_S1_PA_chymotrypsin"/>
</dbReference>
<reference evidence="1 2" key="1">
    <citation type="submission" date="2020-08" db="EMBL/GenBank/DDBJ databases">
        <title>Genomic Encyclopedia of Type Strains, Phase IV (KMG-V): Genome sequencing to study the core and pangenomes of soil and plant-associated prokaryotes.</title>
        <authorList>
            <person name="Whitman W."/>
        </authorList>
    </citation>
    <scope>NUCLEOTIDE SEQUENCE [LARGE SCALE GENOMIC DNA]</scope>
    <source>
        <strain evidence="1 2">X5P3</strain>
    </source>
</reference>
<organism evidence="1 2">
    <name type="scientific">Granulicella mallensis</name>
    <dbReference type="NCBI Taxonomy" id="940614"/>
    <lineage>
        <taxon>Bacteria</taxon>
        <taxon>Pseudomonadati</taxon>
        <taxon>Acidobacteriota</taxon>
        <taxon>Terriglobia</taxon>
        <taxon>Terriglobales</taxon>
        <taxon>Acidobacteriaceae</taxon>
        <taxon>Granulicella</taxon>
    </lineage>
</organism>
<evidence type="ECO:0000313" key="2">
    <source>
        <dbReference type="Proteomes" id="UP000584867"/>
    </source>
</evidence>
<dbReference type="Pfam" id="PF13365">
    <property type="entry name" value="Trypsin_2"/>
    <property type="match status" value="1"/>
</dbReference>
<gene>
    <name evidence="1" type="ORF">HDF15_001418</name>
</gene>
<evidence type="ECO:0008006" key="3">
    <source>
        <dbReference type="Google" id="ProtNLM"/>
    </source>
</evidence>
<dbReference type="SUPFAM" id="SSF50494">
    <property type="entry name" value="Trypsin-like serine proteases"/>
    <property type="match status" value="1"/>
</dbReference>
<comment type="caution">
    <text evidence="1">The sequence shown here is derived from an EMBL/GenBank/DDBJ whole genome shotgun (WGS) entry which is preliminary data.</text>
</comment>
<dbReference type="Gene3D" id="2.40.10.10">
    <property type="entry name" value="Trypsin-like serine proteases"/>
    <property type="match status" value="2"/>
</dbReference>
<proteinExistence type="predicted"/>
<dbReference type="RefSeq" id="WP_184253958.1">
    <property type="nucleotide sequence ID" value="NZ_JACHIO010000005.1"/>
</dbReference>
<dbReference type="EMBL" id="JACHIO010000005">
    <property type="protein sequence ID" value="MBB5063078.1"/>
    <property type="molecule type" value="Genomic_DNA"/>
</dbReference>
<dbReference type="AlphaFoldDB" id="A0A7W8E881"/>
<accession>A0A7W8E881</accession>
<dbReference type="InterPro" id="IPR009003">
    <property type="entry name" value="Peptidase_S1_PA"/>
</dbReference>